<dbReference type="PRINTS" id="PR00954">
    <property type="entry name" value="FLGMOTORFLIG"/>
</dbReference>
<dbReference type="Gene3D" id="1.10.220.30">
    <property type="match status" value="3"/>
</dbReference>
<evidence type="ECO:0000313" key="16">
    <source>
        <dbReference type="Proteomes" id="UP001597135"/>
    </source>
</evidence>
<dbReference type="RefSeq" id="WP_386801842.1">
    <property type="nucleotide sequence ID" value="NZ_JBHTMU010000006.1"/>
</dbReference>
<gene>
    <name evidence="15" type="ORF">ACFQ4E_05015</name>
</gene>
<sequence length="355" mass="38120">MTSLTRYDAASEPAPPPPHRPATLSRKAKAAIVVQFLLNEGAEVPLSALPDALQAELTQQLGRMRYINRATLDAVMREFADELDAVGLSFPGDIAGALSVLDGRISAQTAQRLRKEAGVRQLGDPWERIAKIDLDRLRTMIESESTEVAAVVLSKLEVSRAAELLGKLPGTKARKITYAVAKTAGVTPEVVDRIGLSLASQLDSDPPRAFAARPVERVGAILNFSSNLTRDDLLTGLDETDEDFAQAVRRAIFTFSNLPQRVDPLDIPAIVRDVDAATLRTALAGATEADDIAAAEFLLGGLSKRMAQSLRDEVAEAGTITPADCDAAQKQVILAIRRLADAGELQLRAPEQSTR</sequence>
<feature type="domain" description="Flagellar motor switch protein FliG C-terminal" evidence="12">
    <location>
        <begin position="236"/>
        <end position="347"/>
    </location>
</feature>
<dbReference type="SUPFAM" id="SSF48029">
    <property type="entry name" value="FliG"/>
    <property type="match status" value="2"/>
</dbReference>
<dbReference type="PANTHER" id="PTHR30534">
    <property type="entry name" value="FLAGELLAR MOTOR SWITCH PROTEIN FLIG"/>
    <property type="match status" value="1"/>
</dbReference>
<keyword evidence="6" id="KW-0145">Chemotaxis</keyword>
<evidence type="ECO:0000256" key="1">
    <source>
        <dbReference type="ARBA" id="ARBA00004117"/>
    </source>
</evidence>
<dbReference type="EMBL" id="JBHTMU010000006">
    <property type="protein sequence ID" value="MFD1341775.1"/>
    <property type="molecule type" value="Genomic_DNA"/>
</dbReference>
<evidence type="ECO:0000256" key="5">
    <source>
        <dbReference type="ARBA" id="ARBA00022475"/>
    </source>
</evidence>
<dbReference type="InterPro" id="IPR023087">
    <property type="entry name" value="Flg_Motor_Flig_C"/>
</dbReference>
<dbReference type="Proteomes" id="UP001597135">
    <property type="component" value="Unassembled WGS sequence"/>
</dbReference>
<dbReference type="InterPro" id="IPR028263">
    <property type="entry name" value="FliG_N"/>
</dbReference>
<evidence type="ECO:0000256" key="7">
    <source>
        <dbReference type="ARBA" id="ARBA00022779"/>
    </source>
</evidence>
<keyword evidence="15" id="KW-0969">Cilium</keyword>
<feature type="domain" description="Flagellar motor switch protein FliG middle" evidence="13">
    <location>
        <begin position="136"/>
        <end position="204"/>
    </location>
</feature>
<keyword evidence="15" id="KW-0282">Flagellum</keyword>
<keyword evidence="15" id="KW-0966">Cell projection</keyword>
<dbReference type="InterPro" id="IPR011002">
    <property type="entry name" value="FliG_a-hlx"/>
</dbReference>
<evidence type="ECO:0000256" key="8">
    <source>
        <dbReference type="ARBA" id="ARBA00023136"/>
    </source>
</evidence>
<keyword evidence="9" id="KW-0975">Bacterial flagellum</keyword>
<comment type="similarity">
    <text evidence="3">Belongs to the FliG family.</text>
</comment>
<evidence type="ECO:0000259" key="12">
    <source>
        <dbReference type="Pfam" id="PF01706"/>
    </source>
</evidence>
<protein>
    <recommendedName>
        <fullName evidence="4">Flagellar motor switch protein FliG</fullName>
    </recommendedName>
</protein>
<comment type="caution">
    <text evidence="15">The sequence shown here is derived from an EMBL/GenBank/DDBJ whole genome shotgun (WGS) entry which is preliminary data.</text>
</comment>
<keyword evidence="5" id="KW-1003">Cell membrane</keyword>
<dbReference type="InterPro" id="IPR032779">
    <property type="entry name" value="FliG_M"/>
</dbReference>
<keyword evidence="7" id="KW-0283">Flagellar rotation</keyword>
<dbReference type="PANTHER" id="PTHR30534:SF0">
    <property type="entry name" value="FLAGELLAR MOTOR SWITCH PROTEIN FLIG"/>
    <property type="match status" value="1"/>
</dbReference>
<evidence type="ECO:0000259" key="14">
    <source>
        <dbReference type="Pfam" id="PF14842"/>
    </source>
</evidence>
<accession>A0ABW3ZFH7</accession>
<evidence type="ECO:0000256" key="6">
    <source>
        <dbReference type="ARBA" id="ARBA00022500"/>
    </source>
</evidence>
<keyword evidence="16" id="KW-1185">Reference proteome</keyword>
<evidence type="ECO:0000256" key="2">
    <source>
        <dbReference type="ARBA" id="ARBA00004413"/>
    </source>
</evidence>
<organism evidence="15 16">
    <name type="scientific">Litorisediminicola beolgyonensis</name>
    <dbReference type="NCBI Taxonomy" id="1173614"/>
    <lineage>
        <taxon>Bacteria</taxon>
        <taxon>Pseudomonadati</taxon>
        <taxon>Pseudomonadota</taxon>
        <taxon>Alphaproteobacteria</taxon>
        <taxon>Rhodobacterales</taxon>
        <taxon>Paracoccaceae</taxon>
        <taxon>Litorisediminicola</taxon>
    </lineage>
</organism>
<keyword evidence="8" id="KW-0472">Membrane</keyword>
<evidence type="ECO:0000259" key="13">
    <source>
        <dbReference type="Pfam" id="PF14841"/>
    </source>
</evidence>
<evidence type="ECO:0000256" key="9">
    <source>
        <dbReference type="ARBA" id="ARBA00023143"/>
    </source>
</evidence>
<comment type="function">
    <text evidence="10">FliG is one of three proteins (FliG, FliN, FliM) that forms the rotor-mounted switch complex (C ring), located at the base of the basal body. This complex interacts with the CheY and CheZ chemotaxis proteins, in addition to contacting components of the motor that determine the direction of flagellar rotation.</text>
</comment>
<name>A0ABW3ZFH7_9RHOB</name>
<proteinExistence type="inferred from homology"/>
<evidence type="ECO:0000256" key="3">
    <source>
        <dbReference type="ARBA" id="ARBA00010299"/>
    </source>
</evidence>
<comment type="subcellular location">
    <subcellularLocation>
        <location evidence="1">Bacterial flagellum basal body</location>
    </subcellularLocation>
    <subcellularLocation>
        <location evidence="2">Cell membrane</location>
        <topology evidence="2">Peripheral membrane protein</topology>
        <orientation evidence="2">Cytoplasmic side</orientation>
    </subcellularLocation>
</comment>
<feature type="region of interest" description="Disordered" evidence="11">
    <location>
        <begin position="1"/>
        <end position="24"/>
    </location>
</feature>
<evidence type="ECO:0000256" key="10">
    <source>
        <dbReference type="ARBA" id="ARBA00025598"/>
    </source>
</evidence>
<reference evidence="16" key="1">
    <citation type="journal article" date="2019" name="Int. J. Syst. Evol. Microbiol.">
        <title>The Global Catalogue of Microorganisms (GCM) 10K type strain sequencing project: providing services to taxonomists for standard genome sequencing and annotation.</title>
        <authorList>
            <consortium name="The Broad Institute Genomics Platform"/>
            <consortium name="The Broad Institute Genome Sequencing Center for Infectious Disease"/>
            <person name="Wu L."/>
            <person name="Ma J."/>
        </authorList>
    </citation>
    <scope>NUCLEOTIDE SEQUENCE [LARGE SCALE GENOMIC DNA]</scope>
    <source>
        <strain evidence="16">CCUG 62953</strain>
    </source>
</reference>
<dbReference type="Pfam" id="PF01706">
    <property type="entry name" value="FliG_C"/>
    <property type="match status" value="1"/>
</dbReference>
<evidence type="ECO:0000256" key="4">
    <source>
        <dbReference type="ARBA" id="ARBA00021870"/>
    </source>
</evidence>
<dbReference type="Pfam" id="PF14841">
    <property type="entry name" value="FliG_M"/>
    <property type="match status" value="1"/>
</dbReference>
<dbReference type="InterPro" id="IPR000090">
    <property type="entry name" value="Flg_Motor_Flig"/>
</dbReference>
<feature type="domain" description="Flagellar motor switch protein FliG N-terminal" evidence="14">
    <location>
        <begin position="24"/>
        <end position="125"/>
    </location>
</feature>
<dbReference type="Pfam" id="PF14842">
    <property type="entry name" value="FliG_N"/>
    <property type="match status" value="1"/>
</dbReference>
<evidence type="ECO:0000256" key="11">
    <source>
        <dbReference type="SAM" id="MobiDB-lite"/>
    </source>
</evidence>
<evidence type="ECO:0000313" key="15">
    <source>
        <dbReference type="EMBL" id="MFD1341775.1"/>
    </source>
</evidence>